<dbReference type="OrthoDB" id="10458725at2759"/>
<feature type="compositionally biased region" description="Basic residues" evidence="1">
    <location>
        <begin position="1"/>
        <end position="13"/>
    </location>
</feature>
<proteinExistence type="predicted"/>
<feature type="compositionally biased region" description="Gly residues" evidence="1">
    <location>
        <begin position="207"/>
        <end position="217"/>
    </location>
</feature>
<comment type="caution">
    <text evidence="2">The sequence shown here is derived from an EMBL/GenBank/DDBJ whole genome shotgun (WGS) entry which is preliminary data.</text>
</comment>
<feature type="region of interest" description="Disordered" evidence="1">
    <location>
        <begin position="1"/>
        <end position="25"/>
    </location>
</feature>
<gene>
    <name evidence="3" type="ORF">PF005_g3741</name>
    <name evidence="2" type="ORF">PF011_g3244</name>
</gene>
<keyword evidence="4" id="KW-1185">Reference proteome</keyword>
<evidence type="ECO:0000256" key="1">
    <source>
        <dbReference type="SAM" id="MobiDB-lite"/>
    </source>
</evidence>
<dbReference type="Proteomes" id="UP000433483">
    <property type="component" value="Unassembled WGS sequence"/>
</dbReference>
<feature type="compositionally biased region" description="Polar residues" evidence="1">
    <location>
        <begin position="80"/>
        <end position="112"/>
    </location>
</feature>
<dbReference type="AlphaFoldDB" id="A0A6A3LYQ7"/>
<evidence type="ECO:0000313" key="2">
    <source>
        <dbReference type="EMBL" id="KAE9024971.1"/>
    </source>
</evidence>
<dbReference type="EMBL" id="QXFW01000106">
    <property type="protein sequence ID" value="KAE9024971.1"/>
    <property type="molecule type" value="Genomic_DNA"/>
</dbReference>
<evidence type="ECO:0000313" key="4">
    <source>
        <dbReference type="Proteomes" id="UP000433483"/>
    </source>
</evidence>
<feature type="region of interest" description="Disordered" evidence="1">
    <location>
        <begin position="77"/>
        <end position="122"/>
    </location>
</feature>
<protein>
    <submittedName>
        <fullName evidence="2">Uncharacterized protein</fullName>
    </submittedName>
</protein>
<evidence type="ECO:0000313" key="3">
    <source>
        <dbReference type="EMBL" id="KAE9229736.1"/>
    </source>
</evidence>
<dbReference type="Proteomes" id="UP000460718">
    <property type="component" value="Unassembled WGS sequence"/>
</dbReference>
<feature type="region of interest" description="Disordered" evidence="1">
    <location>
        <begin position="207"/>
        <end position="231"/>
    </location>
</feature>
<reference evidence="2 5" key="1">
    <citation type="submission" date="2018-09" db="EMBL/GenBank/DDBJ databases">
        <title>Genomic investigation of the strawberry pathogen Phytophthora fragariae indicates pathogenicity is determined by transcriptional variation in three key races.</title>
        <authorList>
            <person name="Adams T.M."/>
            <person name="Armitage A.D."/>
            <person name="Sobczyk M.K."/>
            <person name="Bates H.J."/>
            <person name="Dunwell J.M."/>
            <person name="Nellist C.F."/>
            <person name="Harrison R.J."/>
        </authorList>
    </citation>
    <scope>NUCLEOTIDE SEQUENCE [LARGE SCALE GENOMIC DNA]</scope>
    <source>
        <strain evidence="3 4">NOV-27</strain>
        <strain evidence="2 5">SCRP245</strain>
    </source>
</reference>
<sequence length="231" mass="25103">MTKAAKTKTKGKNFTKSEVTRNGTCPEEVQRAKRLQYAIEASLAVVQLHDNFSDEEFEEGDPDHGTMNADVEAANPVPMTASSPISRPTDSQLTQTPPATLSRPTAPSTPLQATPRAGLEPSELAELSASLGKHRIINAVNNDIQASQNASDPSQSMMAMLIAMEERQQARDAQYRHDRELYQRQRDERDSANQQMMMMLLVRLVGSGGGAASGGEQHGNDAQAGLENKVE</sequence>
<dbReference type="EMBL" id="QXGB01000114">
    <property type="protein sequence ID" value="KAE9229736.1"/>
    <property type="molecule type" value="Genomic_DNA"/>
</dbReference>
<organism evidence="2 5">
    <name type="scientific">Phytophthora fragariae</name>
    <dbReference type="NCBI Taxonomy" id="53985"/>
    <lineage>
        <taxon>Eukaryota</taxon>
        <taxon>Sar</taxon>
        <taxon>Stramenopiles</taxon>
        <taxon>Oomycota</taxon>
        <taxon>Peronosporomycetes</taxon>
        <taxon>Peronosporales</taxon>
        <taxon>Peronosporaceae</taxon>
        <taxon>Phytophthora</taxon>
    </lineage>
</organism>
<evidence type="ECO:0000313" key="5">
    <source>
        <dbReference type="Proteomes" id="UP000460718"/>
    </source>
</evidence>
<accession>A0A6A3LYQ7</accession>
<name>A0A6A3LYQ7_9STRA</name>